<protein>
    <recommendedName>
        <fullName evidence="15">TRAF3-interacting protein 1 N-terminal domain-containing protein</fullName>
    </recommendedName>
</protein>
<dbReference type="InterPro" id="IPR042576">
    <property type="entry name" value="TRAF3IP1_N_sf"/>
</dbReference>
<evidence type="ECO:0000259" key="12">
    <source>
        <dbReference type="Pfam" id="PF17749"/>
    </source>
</evidence>
<feature type="coiled-coil region" evidence="9">
    <location>
        <begin position="448"/>
        <end position="513"/>
    </location>
</feature>
<evidence type="ECO:0000256" key="9">
    <source>
        <dbReference type="SAM" id="Coils"/>
    </source>
</evidence>
<evidence type="ECO:0000256" key="8">
    <source>
        <dbReference type="ARBA" id="ARBA00043971"/>
    </source>
</evidence>
<dbReference type="PANTHER" id="PTHR31363:SF0">
    <property type="entry name" value="TRAF3-INTERACTING PROTEIN 1"/>
    <property type="match status" value="1"/>
</dbReference>
<dbReference type="PANTHER" id="PTHR31363">
    <property type="entry name" value="TRAF3-INTERACTING PROTEIN 1"/>
    <property type="match status" value="1"/>
</dbReference>
<proteinExistence type="inferred from homology"/>
<feature type="compositionally biased region" description="Low complexity" evidence="10">
    <location>
        <begin position="260"/>
        <end position="269"/>
    </location>
</feature>
<reference evidence="13 14" key="1">
    <citation type="journal article" date="2023" name="IScience">
        <title>Expanded male sex-determining region conserved during the evolution of homothallism in the green alga Volvox.</title>
        <authorList>
            <person name="Yamamoto K."/>
            <person name="Matsuzaki R."/>
            <person name="Mahakham W."/>
            <person name="Heman W."/>
            <person name="Sekimoto H."/>
            <person name="Kawachi M."/>
            <person name="Minakuchi Y."/>
            <person name="Toyoda A."/>
            <person name="Nozaki H."/>
        </authorList>
    </citation>
    <scope>NUCLEOTIDE SEQUENCE [LARGE SCALE GENOMIC DNA]</scope>
    <source>
        <strain evidence="13 14">NIES-4468</strain>
    </source>
</reference>
<evidence type="ECO:0000256" key="5">
    <source>
        <dbReference type="ARBA" id="ARBA00023054"/>
    </source>
</evidence>
<evidence type="ECO:0000256" key="10">
    <source>
        <dbReference type="SAM" id="MobiDB-lite"/>
    </source>
</evidence>
<sequence length="532" mass="56388">MCDNWQQTIDILQGANPVFDKPKLSEKLLVKPPFRFLHDVVSAVQASTGFAPGLFQGDELDGKAIQEKDAKVAYLRKIIDVVSMTLGEQCPARPNKIVAGLEPENTNIFLQMLGRACRKGNGADAAKKVLGGATADAVPSKAAASPPPAAEPAPKEKEKSRSSSSAAAPAGDATPPRKSREPSGGEKERPSEKSSEKSAEKSSEKASSRSKSKAEEPPAKPSRKKEEPPPPPAEEKRSRSKPPPPVEDSSPPPPPPAAEPPGRSASPGGDDPLNRSGSSAPKFQRPTSARKAPPRVPQAQQPVLGAGIRPGTAQRRPNEPKPPVDSKVSKPVALFSENARGDSDDDVEVVHEQTPVLTGGTTLSSEQGVLVKDILAAEKGLKKAGAEATAETADTSDQGSTGIILKRLGKPGPGGGAAAAGARAHDPATVRELVQKLCQSSTPLAKSMDYLQEDIENMRKEYKFWITEKRMYQDELARELRLQGEAANVDAQLADLDGQIKQARDRIIGLKGQILRNDETLGKLLAMATSGR</sequence>
<evidence type="ECO:0000256" key="2">
    <source>
        <dbReference type="ARBA" id="ARBA00004430"/>
    </source>
</evidence>
<dbReference type="Pfam" id="PF17749">
    <property type="entry name" value="MIP-T3_C"/>
    <property type="match status" value="1"/>
</dbReference>
<feature type="domain" description="TRAF3-interacting protein 1 C-terminal" evidence="12">
    <location>
        <begin position="366"/>
        <end position="526"/>
    </location>
</feature>
<feature type="region of interest" description="Disordered" evidence="10">
    <location>
        <begin position="386"/>
        <end position="421"/>
    </location>
</feature>
<evidence type="ECO:0000313" key="13">
    <source>
        <dbReference type="EMBL" id="GLI70554.1"/>
    </source>
</evidence>
<keyword evidence="3" id="KW-0963">Cytoplasm</keyword>
<dbReference type="Proteomes" id="UP001165090">
    <property type="component" value="Unassembled WGS sequence"/>
</dbReference>
<evidence type="ECO:0000313" key="14">
    <source>
        <dbReference type="Proteomes" id="UP001165090"/>
    </source>
</evidence>
<comment type="subcellular location">
    <subcellularLocation>
        <location evidence="2">Cytoplasm</location>
        <location evidence="2">Cytoskeleton</location>
        <location evidence="2">Cilium axoneme</location>
    </subcellularLocation>
    <subcellularLocation>
        <location evidence="1">Cytoplasm</location>
        <location evidence="1">Cytoskeleton</location>
        <location evidence="1">Cilium basal body</location>
    </subcellularLocation>
</comment>
<organism evidence="13 14">
    <name type="scientific">Volvox africanus</name>
    <dbReference type="NCBI Taxonomy" id="51714"/>
    <lineage>
        <taxon>Eukaryota</taxon>
        <taxon>Viridiplantae</taxon>
        <taxon>Chlorophyta</taxon>
        <taxon>core chlorophytes</taxon>
        <taxon>Chlorophyceae</taxon>
        <taxon>CS clade</taxon>
        <taxon>Chlamydomonadales</taxon>
        <taxon>Volvocaceae</taxon>
        <taxon>Volvox</taxon>
    </lineage>
</organism>
<keyword evidence="6" id="KW-0206">Cytoskeleton</keyword>
<evidence type="ECO:0000256" key="4">
    <source>
        <dbReference type="ARBA" id="ARBA00022794"/>
    </source>
</evidence>
<evidence type="ECO:0000256" key="6">
    <source>
        <dbReference type="ARBA" id="ARBA00023212"/>
    </source>
</evidence>
<accession>A0ABQ5SLK4</accession>
<feature type="compositionally biased region" description="Basic and acidic residues" evidence="10">
    <location>
        <begin position="316"/>
        <end position="328"/>
    </location>
</feature>
<comment type="similarity">
    <text evidence="8">Belongs to the TRAF3IP1 family.</text>
</comment>
<dbReference type="EMBL" id="BSDZ01000094">
    <property type="protein sequence ID" value="GLI70554.1"/>
    <property type="molecule type" value="Genomic_DNA"/>
</dbReference>
<dbReference type="InterPro" id="IPR040468">
    <property type="entry name" value="TRAF3IP1_N"/>
</dbReference>
<evidence type="ECO:0008006" key="15">
    <source>
        <dbReference type="Google" id="ProtNLM"/>
    </source>
</evidence>
<keyword evidence="14" id="KW-1185">Reference proteome</keyword>
<dbReference type="Pfam" id="PF10243">
    <property type="entry name" value="MIP-T3"/>
    <property type="match status" value="1"/>
</dbReference>
<keyword evidence="7" id="KW-0966">Cell projection</keyword>
<dbReference type="InterPro" id="IPR041476">
    <property type="entry name" value="TRAF3IP1_C"/>
</dbReference>
<name>A0ABQ5SLK4_9CHLO</name>
<comment type="caution">
    <text evidence="13">The sequence shown here is derived from an EMBL/GenBank/DDBJ whole genome shotgun (WGS) entry which is preliminary data.</text>
</comment>
<gene>
    <name evidence="13" type="ORF">VaNZ11_015474</name>
</gene>
<feature type="compositionally biased region" description="Pro residues" evidence="10">
    <location>
        <begin position="241"/>
        <end position="259"/>
    </location>
</feature>
<evidence type="ECO:0000256" key="7">
    <source>
        <dbReference type="ARBA" id="ARBA00023273"/>
    </source>
</evidence>
<evidence type="ECO:0000256" key="3">
    <source>
        <dbReference type="ARBA" id="ARBA00022490"/>
    </source>
</evidence>
<feature type="compositionally biased region" description="Basic and acidic residues" evidence="10">
    <location>
        <begin position="178"/>
        <end position="237"/>
    </location>
</feature>
<feature type="compositionally biased region" description="Polar residues" evidence="10">
    <location>
        <begin position="275"/>
        <end position="287"/>
    </location>
</feature>
<evidence type="ECO:0000256" key="1">
    <source>
        <dbReference type="ARBA" id="ARBA00004120"/>
    </source>
</evidence>
<feature type="region of interest" description="Disordered" evidence="10">
    <location>
        <begin position="137"/>
        <end position="333"/>
    </location>
</feature>
<keyword evidence="5 9" id="KW-0175">Coiled coil</keyword>
<keyword evidence="4" id="KW-0970">Cilium biogenesis/degradation</keyword>
<dbReference type="Gene3D" id="1.10.418.50">
    <property type="entry name" value="Microtubule-binding protein MIP-T3"/>
    <property type="match status" value="1"/>
</dbReference>
<dbReference type="InterPro" id="IPR018799">
    <property type="entry name" value="TRAF3IP1"/>
</dbReference>
<feature type="domain" description="TRAF3-interacting protein 1 N-terminal" evidence="11">
    <location>
        <begin position="5"/>
        <end position="118"/>
    </location>
</feature>
<evidence type="ECO:0000259" key="11">
    <source>
        <dbReference type="Pfam" id="PF10243"/>
    </source>
</evidence>